<dbReference type="AlphaFoldDB" id="A0A2P4YJA6"/>
<keyword evidence="1" id="KW-0548">Nucleotidyltransferase</keyword>
<name>A0A2P4YJA6_9STRA</name>
<gene>
    <name evidence="1" type="ORF">PHPALM_4655</name>
</gene>
<dbReference type="Proteomes" id="UP000237271">
    <property type="component" value="Unassembled WGS sequence"/>
</dbReference>
<evidence type="ECO:0000313" key="2">
    <source>
        <dbReference type="Proteomes" id="UP000237271"/>
    </source>
</evidence>
<reference evidence="1 2" key="1">
    <citation type="journal article" date="2017" name="Genome Biol. Evol.">
        <title>Phytophthora megakarya and P. palmivora, closely related causal agents of cacao black pod rot, underwent increases in genome sizes and gene numbers by different mechanisms.</title>
        <authorList>
            <person name="Ali S.S."/>
            <person name="Shao J."/>
            <person name="Lary D.J."/>
            <person name="Kronmiller B."/>
            <person name="Shen D."/>
            <person name="Strem M.D."/>
            <person name="Amoako-Attah I."/>
            <person name="Akrofi A.Y."/>
            <person name="Begoude B.A."/>
            <person name="Ten Hoopen G.M."/>
            <person name="Coulibaly K."/>
            <person name="Kebe B.I."/>
            <person name="Melnick R.L."/>
            <person name="Guiltinan M.J."/>
            <person name="Tyler B.M."/>
            <person name="Meinhardt L.W."/>
            <person name="Bailey B.A."/>
        </authorList>
    </citation>
    <scope>NUCLEOTIDE SEQUENCE [LARGE SCALE GENOMIC DNA]</scope>
    <source>
        <strain evidence="2">sbr112.9</strain>
    </source>
</reference>
<keyword evidence="1" id="KW-0808">Transferase</keyword>
<protein>
    <submittedName>
        <fullName evidence="1">Reverse transcriptase</fullName>
    </submittedName>
</protein>
<dbReference type="OrthoDB" id="127023at2759"/>
<dbReference type="EMBL" id="NCKW01002268">
    <property type="protein sequence ID" value="POM77894.1"/>
    <property type="molecule type" value="Genomic_DNA"/>
</dbReference>
<accession>A0A2P4YJA6</accession>
<proteinExistence type="predicted"/>
<keyword evidence="1" id="KW-0695">RNA-directed DNA polymerase</keyword>
<evidence type="ECO:0000313" key="1">
    <source>
        <dbReference type="EMBL" id="POM77894.1"/>
    </source>
</evidence>
<keyword evidence="2" id="KW-1185">Reference proteome</keyword>
<comment type="caution">
    <text evidence="1">The sequence shown here is derived from an EMBL/GenBank/DDBJ whole genome shotgun (WGS) entry which is preliminary data.</text>
</comment>
<organism evidence="1 2">
    <name type="scientific">Phytophthora palmivora</name>
    <dbReference type="NCBI Taxonomy" id="4796"/>
    <lineage>
        <taxon>Eukaryota</taxon>
        <taxon>Sar</taxon>
        <taxon>Stramenopiles</taxon>
        <taxon>Oomycota</taxon>
        <taxon>Peronosporomycetes</taxon>
        <taxon>Peronosporales</taxon>
        <taxon>Peronosporaceae</taxon>
        <taxon>Phytophthora</taxon>
    </lineage>
</organism>
<dbReference type="GO" id="GO:0003964">
    <property type="term" value="F:RNA-directed DNA polymerase activity"/>
    <property type="evidence" value="ECO:0007669"/>
    <property type="project" value="UniProtKB-KW"/>
</dbReference>
<sequence length="74" mass="8406">MYVQDLDQRDWDEYAERITFAINTAHDRIRGETPFYMILLGSGDPGGKYAKTFGISAPGQRICRMHGLNHNSSD</sequence>